<evidence type="ECO:0000313" key="5">
    <source>
        <dbReference type="EMBL" id="MBG0562522.1"/>
    </source>
</evidence>
<dbReference type="InterPro" id="IPR011650">
    <property type="entry name" value="Peptidase_M20_dimer"/>
</dbReference>
<comment type="caution">
    <text evidence="5">The sequence shown here is derived from an EMBL/GenBank/DDBJ whole genome shotgun (WGS) entry which is preliminary data.</text>
</comment>
<dbReference type="InterPro" id="IPR002933">
    <property type="entry name" value="Peptidase_M20"/>
</dbReference>
<dbReference type="PANTHER" id="PTHR43808">
    <property type="entry name" value="ACETYLORNITHINE DEACETYLASE"/>
    <property type="match status" value="1"/>
</dbReference>
<keyword evidence="1" id="KW-0479">Metal-binding</keyword>
<dbReference type="PANTHER" id="PTHR43808:SF9">
    <property type="entry name" value="BLL0789 PROTEIN"/>
    <property type="match status" value="1"/>
</dbReference>
<dbReference type="PIRSF" id="PIRSF037238">
    <property type="entry name" value="Carboxypeptidase_G2"/>
    <property type="match status" value="1"/>
</dbReference>
<dbReference type="Gene3D" id="3.40.630.10">
    <property type="entry name" value="Zn peptidases"/>
    <property type="match status" value="1"/>
</dbReference>
<dbReference type="Pfam" id="PF07687">
    <property type="entry name" value="M20_dimer"/>
    <property type="match status" value="1"/>
</dbReference>
<dbReference type="SUPFAM" id="SSF55031">
    <property type="entry name" value="Bacterial exopeptidase dimerisation domain"/>
    <property type="match status" value="1"/>
</dbReference>
<dbReference type="Pfam" id="PF01546">
    <property type="entry name" value="Peptidase_M20"/>
    <property type="match status" value="1"/>
</dbReference>
<keyword evidence="2" id="KW-0378">Hydrolase</keyword>
<dbReference type="GO" id="GO:0016787">
    <property type="term" value="F:hydrolase activity"/>
    <property type="evidence" value="ECO:0007669"/>
    <property type="project" value="UniProtKB-KW"/>
</dbReference>
<dbReference type="RefSeq" id="WP_196414291.1">
    <property type="nucleotide sequence ID" value="NZ_JADQTO010000005.1"/>
</dbReference>
<feature type="domain" description="Peptidase M20 dimerisation" evidence="4">
    <location>
        <begin position="166"/>
        <end position="258"/>
    </location>
</feature>
<dbReference type="EMBL" id="JADQTO010000005">
    <property type="protein sequence ID" value="MBG0562522.1"/>
    <property type="molecule type" value="Genomic_DNA"/>
</dbReference>
<evidence type="ECO:0000256" key="2">
    <source>
        <dbReference type="ARBA" id="ARBA00022801"/>
    </source>
</evidence>
<evidence type="ECO:0000313" key="6">
    <source>
        <dbReference type="Proteomes" id="UP000598146"/>
    </source>
</evidence>
<keyword evidence="6" id="KW-1185">Reference proteome</keyword>
<dbReference type="Gene3D" id="3.30.70.360">
    <property type="match status" value="1"/>
</dbReference>
<accession>A0A931C890</accession>
<protein>
    <submittedName>
        <fullName evidence="5">M20/M25/M40 family metallo-hydrolase</fullName>
    </submittedName>
</protein>
<evidence type="ECO:0000256" key="1">
    <source>
        <dbReference type="ARBA" id="ARBA00022723"/>
    </source>
</evidence>
<dbReference type="InterPro" id="IPR050072">
    <property type="entry name" value="Peptidase_M20A"/>
</dbReference>
<feature type="active site" description="Proton acceptor" evidence="3">
    <location>
        <position position="131"/>
    </location>
</feature>
<proteinExistence type="predicted"/>
<sequence length="367" mass="38389">MSFIETLHRYVAVESPTGDPRSLAALAEVLEADATRAGFSTARVPHPTGDHLIWTLPAREVAGEPILLLSHYDTVWPVGTLAEMPWSVEDDVIRGPGVYDTKSGIVALLAAAERIGDRPHPEIRVIVVADEEIGSPTAGDLVRAEAARARAVLGLEPPHPDGDLKTGRRGSTRARIEVTGIETHAALDPDAGVNAIDELIDQLLRFRAVVAERPVLLNTGTIAGGGRTNVVAGAAHADLGLRFSDPDNERAVLEALRSLRPVRERAEVSARLLSHRPTWRPGPAGEALLQQIKDIAAGIGEDLDGRPADGAADTNTAGSLGYPTVDGLAPAGGGAHARTEWVSAASIAGRTALLAALLTGVDGVSRG</sequence>
<dbReference type="InterPro" id="IPR017150">
    <property type="entry name" value="Pept_M20_glutamate_carboxypep"/>
</dbReference>
<dbReference type="InterPro" id="IPR036264">
    <property type="entry name" value="Bact_exopeptidase_dim_dom"/>
</dbReference>
<feature type="active site" evidence="3">
    <location>
        <position position="73"/>
    </location>
</feature>
<dbReference type="Proteomes" id="UP000598146">
    <property type="component" value="Unassembled WGS sequence"/>
</dbReference>
<reference evidence="5" key="1">
    <citation type="submission" date="2020-11" db="EMBL/GenBank/DDBJ databases">
        <title>Isolation and identification of active actinomycetes.</title>
        <authorList>
            <person name="Sun X."/>
        </authorList>
    </citation>
    <scope>NUCLEOTIDE SEQUENCE</scope>
    <source>
        <strain evidence="5">NEAU-A11</strain>
    </source>
</reference>
<dbReference type="AlphaFoldDB" id="A0A931C890"/>
<dbReference type="SUPFAM" id="SSF53187">
    <property type="entry name" value="Zn-dependent exopeptidases"/>
    <property type="match status" value="1"/>
</dbReference>
<dbReference type="GO" id="GO:0046872">
    <property type="term" value="F:metal ion binding"/>
    <property type="evidence" value="ECO:0007669"/>
    <property type="project" value="UniProtKB-KW"/>
</dbReference>
<name>A0A931C890_9ACTN</name>
<evidence type="ECO:0000256" key="3">
    <source>
        <dbReference type="PIRSR" id="PIRSR037238-1"/>
    </source>
</evidence>
<evidence type="ECO:0000259" key="4">
    <source>
        <dbReference type="Pfam" id="PF07687"/>
    </source>
</evidence>
<organism evidence="5 6">
    <name type="scientific">Actinoplanes aureus</name>
    <dbReference type="NCBI Taxonomy" id="2792083"/>
    <lineage>
        <taxon>Bacteria</taxon>
        <taxon>Bacillati</taxon>
        <taxon>Actinomycetota</taxon>
        <taxon>Actinomycetes</taxon>
        <taxon>Micromonosporales</taxon>
        <taxon>Micromonosporaceae</taxon>
        <taxon>Actinoplanes</taxon>
    </lineage>
</organism>
<gene>
    <name evidence="5" type="ORF">I4J89_13740</name>
</gene>